<evidence type="ECO:0000256" key="2">
    <source>
        <dbReference type="PIRSR" id="PIRSR605511-2"/>
    </source>
</evidence>
<evidence type="ECO:0000259" key="3">
    <source>
        <dbReference type="Pfam" id="PF08450"/>
    </source>
</evidence>
<dbReference type="PRINTS" id="PR01790">
    <property type="entry name" value="SMP30FAMILY"/>
</dbReference>
<dbReference type="InterPro" id="IPR005511">
    <property type="entry name" value="SMP-30"/>
</dbReference>
<dbReference type="Gene3D" id="2.120.10.30">
    <property type="entry name" value="TolB, C-terminal domain"/>
    <property type="match status" value="1"/>
</dbReference>
<comment type="cofactor">
    <cofactor evidence="2">
        <name>Zn(2+)</name>
        <dbReference type="ChEBI" id="CHEBI:29105"/>
    </cofactor>
    <text evidence="2">Binds 1 divalent metal cation per subunit.</text>
</comment>
<dbReference type="SUPFAM" id="SSF63829">
    <property type="entry name" value="Calcium-dependent phosphotriesterase"/>
    <property type="match status" value="1"/>
</dbReference>
<proteinExistence type="predicted"/>
<protein>
    <submittedName>
        <fullName evidence="4">Protein containing TolB-like conserved structural domain</fullName>
    </submittedName>
</protein>
<reference evidence="4" key="2">
    <citation type="submission" date="2012-02" db="EMBL/GenBank/DDBJ databases">
        <authorList>
            <person name="Genoscope - CEA"/>
        </authorList>
    </citation>
    <scope>NUCLEOTIDE SEQUENCE</scope>
</reference>
<organism evidence="4">
    <name type="scientific">uncultured Flavobacteriia bacterium</name>
    <dbReference type="NCBI Taxonomy" id="212695"/>
    <lineage>
        <taxon>Bacteria</taxon>
        <taxon>Pseudomonadati</taxon>
        <taxon>Bacteroidota</taxon>
        <taxon>Flavobacteriia</taxon>
        <taxon>environmental samples</taxon>
    </lineage>
</organism>
<dbReference type="AlphaFoldDB" id="H6RH41"/>
<sequence length="314" mass="35541">MVVHCFEVNFIIYKLKFTLMKIIIKKKFLILFIIFISCGEREVLYQVRDFVYVGDFTIGLEGPAVDHDGNLFFVNPDHNGSIGKVDTKGNFEFFIDYLPMGSTANGIRFGADQSMYLADYTGHNVLKVNIQTKEVSVYAHDTLLNQPNDLAICCGDRIFASDPNWRESTGQLWKVENGRFQLLLKDMGTTNGVEVSPDANTLYVNESVQRNVWAFDLDTYGNISNKRLFHKFDDFGMDGMRCDVAGNLYITRYGKGTVAKLSPDGELLLEIQMKGKKPSNIAFGGKDGKTAYVTLQDRGYIETFRVEKPGRSFR</sequence>
<reference evidence="4" key="1">
    <citation type="journal article" date="2012" name="Environ. Microbiol.">
        <title>Genomic content of uncultured Bacteroidetes from contrasting oceanic provinces in the North Atlantic Ocean.</title>
        <authorList>
            <person name="Gomez-Pereira P.R."/>
            <person name="Schuler M."/>
            <person name="Fuchs B.M."/>
            <person name="Bennke C."/>
            <person name="Teeling H."/>
            <person name="Waldmann J."/>
            <person name="Richter M."/>
            <person name="Barbe V."/>
            <person name="Bataille E."/>
            <person name="Glockner F.O."/>
            <person name="Amann R."/>
        </authorList>
    </citation>
    <scope>NUCLEOTIDE SEQUENCE</scope>
</reference>
<dbReference type="PANTHER" id="PTHR47572:SF5">
    <property type="entry name" value="BLR2277 PROTEIN"/>
    <property type="match status" value="1"/>
</dbReference>
<dbReference type="InterPro" id="IPR013658">
    <property type="entry name" value="SGL"/>
</dbReference>
<dbReference type="GO" id="GO:0046872">
    <property type="term" value="F:metal ion binding"/>
    <property type="evidence" value="ECO:0007669"/>
    <property type="project" value="UniProtKB-KW"/>
</dbReference>
<keyword evidence="2" id="KW-0479">Metal-binding</keyword>
<gene>
    <name evidence="4" type="ORF">VIS_S18CTB50021</name>
</gene>
<accession>H6RH41</accession>
<dbReference type="PANTHER" id="PTHR47572">
    <property type="entry name" value="LIPOPROTEIN-RELATED"/>
    <property type="match status" value="1"/>
</dbReference>
<dbReference type="InterPro" id="IPR011042">
    <property type="entry name" value="6-blade_b-propeller_TolB-like"/>
</dbReference>
<dbReference type="Pfam" id="PF08450">
    <property type="entry name" value="SGL"/>
    <property type="match status" value="1"/>
</dbReference>
<evidence type="ECO:0000256" key="1">
    <source>
        <dbReference type="PIRSR" id="PIRSR605511-1"/>
    </source>
</evidence>
<evidence type="ECO:0000313" key="4">
    <source>
        <dbReference type="EMBL" id="CCG00352.1"/>
    </source>
</evidence>
<dbReference type="InterPro" id="IPR051262">
    <property type="entry name" value="SMP-30/CGR1_Lactonase"/>
</dbReference>
<feature type="binding site" evidence="2">
    <location>
        <position position="238"/>
    </location>
    <ligand>
        <name>a divalent metal cation</name>
        <dbReference type="ChEBI" id="CHEBI:60240"/>
    </ligand>
</feature>
<feature type="domain" description="SMP-30/Gluconolactonase/LRE-like region" evidence="3">
    <location>
        <begin position="61"/>
        <end position="295"/>
    </location>
</feature>
<feature type="binding site" evidence="2">
    <location>
        <position position="191"/>
    </location>
    <ligand>
        <name>a divalent metal cation</name>
        <dbReference type="ChEBI" id="CHEBI:60240"/>
    </ligand>
</feature>
<keyword evidence="2" id="KW-0862">Zinc</keyword>
<name>H6RH41_9BACT</name>
<dbReference type="EMBL" id="FO117605">
    <property type="protein sequence ID" value="CCG00352.1"/>
    <property type="molecule type" value="Genomic_DNA"/>
</dbReference>
<feature type="active site" description="Proton donor/acceptor" evidence="1">
    <location>
        <position position="238"/>
    </location>
</feature>